<dbReference type="EMBL" id="MBFR01000112">
    <property type="protein sequence ID" value="PVU93840.1"/>
    <property type="molecule type" value="Genomic_DNA"/>
</dbReference>
<evidence type="ECO:0000256" key="9">
    <source>
        <dbReference type="ARBA" id="ARBA00034078"/>
    </source>
</evidence>
<protein>
    <recommendedName>
        <fullName evidence="2">2Fe-2S ferredoxin</fullName>
    </recommendedName>
</protein>
<proteinExistence type="inferred from homology"/>
<dbReference type="Gene3D" id="3.10.20.30">
    <property type="match status" value="1"/>
</dbReference>
<evidence type="ECO:0000256" key="8">
    <source>
        <dbReference type="ARBA" id="ARBA00023014"/>
    </source>
</evidence>
<keyword evidence="5" id="KW-0479">Metal-binding</keyword>
<dbReference type="PRINTS" id="PR00355">
    <property type="entry name" value="ADRENODOXIN"/>
</dbReference>
<evidence type="ECO:0000256" key="4">
    <source>
        <dbReference type="ARBA" id="ARBA00022714"/>
    </source>
</evidence>
<keyword evidence="8" id="KW-0411">Iron-sulfur</keyword>
<keyword evidence="6" id="KW-0249">Electron transport</keyword>
<comment type="cofactor">
    <cofactor evidence="9">
        <name>[2Fe-2S] cluster</name>
        <dbReference type="ChEBI" id="CHEBI:190135"/>
    </cofactor>
</comment>
<evidence type="ECO:0000256" key="3">
    <source>
        <dbReference type="ARBA" id="ARBA00022448"/>
    </source>
</evidence>
<evidence type="ECO:0000313" key="11">
    <source>
        <dbReference type="EMBL" id="PVU93840.1"/>
    </source>
</evidence>
<dbReference type="OrthoDB" id="268593at2759"/>
<dbReference type="GO" id="GO:0140647">
    <property type="term" value="P:P450-containing electron transport chain"/>
    <property type="evidence" value="ECO:0007669"/>
    <property type="project" value="InterPro"/>
</dbReference>
<comment type="similarity">
    <text evidence="1">Belongs to the adrenodoxin/putidaredoxin family.</text>
</comment>
<dbReference type="InterPro" id="IPR012675">
    <property type="entry name" value="Beta-grasp_dom_sf"/>
</dbReference>
<dbReference type="GO" id="GO:0005739">
    <property type="term" value="C:mitochondrion"/>
    <property type="evidence" value="ECO:0007669"/>
    <property type="project" value="TreeGrafter"/>
</dbReference>
<keyword evidence="12" id="KW-1185">Reference proteome</keyword>
<gene>
    <name evidence="11" type="ORF">BB561_002997</name>
</gene>
<keyword evidence="7" id="KW-0408">Iron</keyword>
<dbReference type="SUPFAM" id="SSF54292">
    <property type="entry name" value="2Fe-2S ferredoxin-like"/>
    <property type="match status" value="1"/>
</dbReference>
<name>A0A2T9YNC7_9FUNG</name>
<dbReference type="InterPro" id="IPR036010">
    <property type="entry name" value="2Fe-2S_ferredoxin-like_sf"/>
</dbReference>
<comment type="caution">
    <text evidence="11">The sequence shown here is derived from an EMBL/GenBank/DDBJ whole genome shotgun (WGS) entry which is preliminary data.</text>
</comment>
<evidence type="ECO:0000259" key="10">
    <source>
        <dbReference type="PROSITE" id="PS51085"/>
    </source>
</evidence>
<dbReference type="STRING" id="133385.A0A2T9YNC7"/>
<dbReference type="InterPro" id="IPR001041">
    <property type="entry name" value="2Fe-2S_ferredoxin-type"/>
</dbReference>
<dbReference type="GO" id="GO:0051537">
    <property type="term" value="F:2 iron, 2 sulfur cluster binding"/>
    <property type="evidence" value="ECO:0007669"/>
    <property type="project" value="UniProtKB-KW"/>
</dbReference>
<evidence type="ECO:0000256" key="6">
    <source>
        <dbReference type="ARBA" id="ARBA00022982"/>
    </source>
</evidence>
<dbReference type="CDD" id="cd00207">
    <property type="entry name" value="fer2"/>
    <property type="match status" value="1"/>
</dbReference>
<evidence type="ECO:0000313" key="12">
    <source>
        <dbReference type="Proteomes" id="UP000245383"/>
    </source>
</evidence>
<dbReference type="PROSITE" id="PS51085">
    <property type="entry name" value="2FE2S_FER_2"/>
    <property type="match status" value="1"/>
</dbReference>
<evidence type="ECO:0000256" key="7">
    <source>
        <dbReference type="ARBA" id="ARBA00023004"/>
    </source>
</evidence>
<dbReference type="InterPro" id="IPR018298">
    <property type="entry name" value="Adrenodoxin_Fe-S_BS"/>
</dbReference>
<evidence type="ECO:0000256" key="1">
    <source>
        <dbReference type="ARBA" id="ARBA00010914"/>
    </source>
</evidence>
<organism evidence="11 12">
    <name type="scientific">Smittium simulii</name>
    <dbReference type="NCBI Taxonomy" id="133385"/>
    <lineage>
        <taxon>Eukaryota</taxon>
        <taxon>Fungi</taxon>
        <taxon>Fungi incertae sedis</taxon>
        <taxon>Zoopagomycota</taxon>
        <taxon>Kickxellomycotina</taxon>
        <taxon>Harpellomycetes</taxon>
        <taxon>Harpellales</taxon>
        <taxon>Legeriomycetaceae</taxon>
        <taxon>Smittium</taxon>
    </lineage>
</organism>
<dbReference type="PANTHER" id="PTHR23426">
    <property type="entry name" value="FERREDOXIN/ADRENODOXIN"/>
    <property type="match status" value="1"/>
</dbReference>
<feature type="domain" description="2Fe-2S ferredoxin-type" evidence="10">
    <location>
        <begin position="69"/>
        <end position="191"/>
    </location>
</feature>
<evidence type="ECO:0000256" key="2">
    <source>
        <dbReference type="ARBA" id="ARBA00019395"/>
    </source>
</evidence>
<dbReference type="GO" id="GO:0009055">
    <property type="term" value="F:electron transfer activity"/>
    <property type="evidence" value="ECO:0007669"/>
    <property type="project" value="TreeGrafter"/>
</dbReference>
<sequence length="204" mass="22619">MITKFKANVIKVVIQVVITYGGKLFGMLATQYKPIQQVVDAATRRLAKCEKSAAMVKFRQELSLTGLNIKTTVVRNSAFEKWLSLRTCENVAVEAEKGVNILELAHENDIDLEELISFLLKIEGACECSCACSTCHVILEDSLYDKLEEPSDEELDMLDLAFGLTETSRLGCQIIVNDDFAGAKIKLPAATRNFYVDGAKPIKH</sequence>
<reference evidence="11 12" key="1">
    <citation type="journal article" date="2018" name="MBio">
        <title>Comparative Genomics Reveals the Core Gene Toolbox for the Fungus-Insect Symbiosis.</title>
        <authorList>
            <person name="Wang Y."/>
            <person name="Stata M."/>
            <person name="Wang W."/>
            <person name="Stajich J.E."/>
            <person name="White M.M."/>
            <person name="Moncalvo J.M."/>
        </authorList>
    </citation>
    <scope>NUCLEOTIDE SEQUENCE [LARGE SCALE GENOMIC DNA]</scope>
    <source>
        <strain evidence="11 12">SWE-8-4</strain>
    </source>
</reference>
<evidence type="ECO:0000256" key="5">
    <source>
        <dbReference type="ARBA" id="ARBA00022723"/>
    </source>
</evidence>
<keyword evidence="4" id="KW-0001">2Fe-2S</keyword>
<dbReference type="Proteomes" id="UP000245383">
    <property type="component" value="Unassembled WGS sequence"/>
</dbReference>
<dbReference type="InterPro" id="IPR001055">
    <property type="entry name" value="Adrenodoxin-like"/>
</dbReference>
<dbReference type="AlphaFoldDB" id="A0A2T9YNC7"/>
<dbReference type="PROSITE" id="PS00814">
    <property type="entry name" value="ADX"/>
    <property type="match status" value="1"/>
</dbReference>
<keyword evidence="3" id="KW-0813">Transport</keyword>
<dbReference type="GO" id="GO:0046872">
    <property type="term" value="F:metal ion binding"/>
    <property type="evidence" value="ECO:0007669"/>
    <property type="project" value="UniProtKB-KW"/>
</dbReference>
<dbReference type="PANTHER" id="PTHR23426:SF72">
    <property type="entry name" value="2FE-2S FERREDOXIN-TYPE DOMAIN-CONTAINING PROTEIN"/>
    <property type="match status" value="1"/>
</dbReference>
<accession>A0A2T9YNC7</accession>